<dbReference type="STRING" id="1198114.AciX9_3083"/>
<name>E8X0C2_GRATM</name>
<reference evidence="3" key="1">
    <citation type="submission" date="2011-01" db="EMBL/GenBank/DDBJ databases">
        <title>Complete sequence of chromosome of Acidobacterium sp. MP5ACTX9.</title>
        <authorList>
            <consortium name="US DOE Joint Genome Institute"/>
            <person name="Lucas S."/>
            <person name="Copeland A."/>
            <person name="Lapidus A."/>
            <person name="Cheng J.-F."/>
            <person name="Goodwin L."/>
            <person name="Pitluck S."/>
            <person name="Teshima H."/>
            <person name="Detter J.C."/>
            <person name="Han C."/>
            <person name="Tapia R."/>
            <person name="Land M."/>
            <person name="Hauser L."/>
            <person name="Kyrpides N."/>
            <person name="Ivanova N."/>
            <person name="Ovchinnikova G."/>
            <person name="Pagani I."/>
            <person name="Rawat S.R."/>
            <person name="Mannisto M."/>
            <person name="Haggblom M.M."/>
            <person name="Woyke T."/>
        </authorList>
    </citation>
    <scope>NUCLEOTIDE SEQUENCE [LARGE SCALE GENOMIC DNA]</scope>
    <source>
        <strain evidence="3">MP5ACTX9</strain>
    </source>
</reference>
<dbReference type="EMBL" id="CP002480">
    <property type="protein sequence ID" value="ADW70103.1"/>
    <property type="molecule type" value="Genomic_DNA"/>
</dbReference>
<accession>E8X0C2</accession>
<keyword evidence="1" id="KW-0812">Transmembrane</keyword>
<evidence type="ECO:0000256" key="1">
    <source>
        <dbReference type="SAM" id="Phobius"/>
    </source>
</evidence>
<dbReference type="RefSeq" id="WP_013581417.1">
    <property type="nucleotide sequence ID" value="NC_015064.1"/>
</dbReference>
<dbReference type="PaxDb" id="1198114-AciX9_3083"/>
<dbReference type="KEGG" id="acm:AciX9_3083"/>
<proteinExistence type="predicted"/>
<evidence type="ECO:0000313" key="3">
    <source>
        <dbReference type="Proteomes" id="UP000000343"/>
    </source>
</evidence>
<keyword evidence="3" id="KW-1185">Reference proteome</keyword>
<evidence type="ECO:0000313" key="2">
    <source>
        <dbReference type="EMBL" id="ADW70103.1"/>
    </source>
</evidence>
<dbReference type="HOGENOM" id="CLU_1747070_0_0_0"/>
<sequence length="149" mass="16695">MHATQKRLNEMNRLTDMLHFPALVNAGATLNVLITILATWYVEPRYPALAGLWIALVLTLNLLPVALLRLTLTPATPYPTLPQMNFVRDQHKFSDWVYLAASAGMAFWILLTWTVSACSRSPFTLVATLLAAFLITFSPVLLRPLFKPT</sequence>
<feature type="transmembrane region" description="Helical" evidence="1">
    <location>
        <begin position="48"/>
        <end position="72"/>
    </location>
</feature>
<dbReference type="AlphaFoldDB" id="E8X0C2"/>
<gene>
    <name evidence="2" type="ordered locus">AciX9_3083</name>
</gene>
<organism evidence="3">
    <name type="scientific">Granulicella tundricola (strain ATCC BAA-1859 / DSM 23138 / MP5ACTX9)</name>
    <dbReference type="NCBI Taxonomy" id="1198114"/>
    <lineage>
        <taxon>Bacteria</taxon>
        <taxon>Pseudomonadati</taxon>
        <taxon>Acidobacteriota</taxon>
        <taxon>Terriglobia</taxon>
        <taxon>Terriglobales</taxon>
        <taxon>Acidobacteriaceae</taxon>
        <taxon>Granulicella</taxon>
    </lineage>
</organism>
<keyword evidence="1" id="KW-1133">Transmembrane helix</keyword>
<protein>
    <submittedName>
        <fullName evidence="2">Uncharacterized protein</fullName>
    </submittedName>
</protein>
<feature type="transmembrane region" description="Helical" evidence="1">
    <location>
        <begin position="123"/>
        <end position="142"/>
    </location>
</feature>
<keyword evidence="1" id="KW-0472">Membrane</keyword>
<dbReference type="eggNOG" id="ENOG5033Y29">
    <property type="taxonomic scope" value="Bacteria"/>
</dbReference>
<feature type="transmembrane region" description="Helical" evidence="1">
    <location>
        <begin position="93"/>
        <end position="111"/>
    </location>
</feature>
<dbReference type="OrthoDB" id="120276at2"/>
<feature type="transmembrane region" description="Helical" evidence="1">
    <location>
        <begin position="20"/>
        <end position="42"/>
    </location>
</feature>
<dbReference type="Proteomes" id="UP000000343">
    <property type="component" value="Chromosome"/>
</dbReference>